<dbReference type="AlphaFoldDB" id="E3IWK9"/>
<name>E3IWK9_PSEI1</name>
<dbReference type="STRING" id="298654.FraEuI1c_3328"/>
<dbReference type="HOGENOM" id="CLU_007526_1_2_11"/>
<proteinExistence type="predicted"/>
<keyword evidence="2" id="KW-0808">Transferase</keyword>
<accession>E3IWK9</accession>
<dbReference type="SUPFAM" id="SSF56112">
    <property type="entry name" value="Protein kinase-like (PK-like)"/>
    <property type="match status" value="1"/>
</dbReference>
<dbReference type="PANTHER" id="PTHR21310:SF40">
    <property type="entry name" value="AMINOGLYCOSIDE PHOSPHOTRANSFERASE DOMAIN-CONTAINING PROTEIN-RELATED"/>
    <property type="match status" value="1"/>
</dbReference>
<dbReference type="RefSeq" id="WP_013424457.1">
    <property type="nucleotide sequence ID" value="NC_014666.1"/>
</dbReference>
<keyword evidence="3" id="KW-1185">Reference proteome</keyword>
<gene>
    <name evidence="2" type="ordered locus">FraEuI1c_3328</name>
</gene>
<evidence type="ECO:0000259" key="1">
    <source>
        <dbReference type="Pfam" id="PF01636"/>
    </source>
</evidence>
<dbReference type="Gene3D" id="3.90.1200.10">
    <property type="match status" value="1"/>
</dbReference>
<dbReference type="Gene3D" id="3.30.200.20">
    <property type="entry name" value="Phosphorylase Kinase, domain 1"/>
    <property type="match status" value="1"/>
</dbReference>
<dbReference type="KEGG" id="fri:FraEuI1c_3328"/>
<evidence type="ECO:0000313" key="3">
    <source>
        <dbReference type="Proteomes" id="UP000002484"/>
    </source>
</evidence>
<dbReference type="InterPro" id="IPR002575">
    <property type="entry name" value="Aminoglycoside_PTrfase"/>
</dbReference>
<dbReference type="EMBL" id="CP002299">
    <property type="protein sequence ID" value="ADP81339.1"/>
    <property type="molecule type" value="Genomic_DNA"/>
</dbReference>
<dbReference type="eggNOG" id="COG3173">
    <property type="taxonomic scope" value="Bacteria"/>
</dbReference>
<dbReference type="OrthoDB" id="3339041at2"/>
<dbReference type="CDD" id="cd05154">
    <property type="entry name" value="ACAD10_11_N-like"/>
    <property type="match status" value="1"/>
</dbReference>
<dbReference type="Proteomes" id="UP000002484">
    <property type="component" value="Chromosome"/>
</dbReference>
<dbReference type="GO" id="GO:0016740">
    <property type="term" value="F:transferase activity"/>
    <property type="evidence" value="ECO:0007669"/>
    <property type="project" value="UniProtKB-KW"/>
</dbReference>
<organism evidence="2 3">
    <name type="scientific">Pseudofrankia inefficax (strain DSM 45817 / CECT 9037 / DDB 130130 / EuI1c)</name>
    <name type="common">Frankia inefficax</name>
    <dbReference type="NCBI Taxonomy" id="298654"/>
    <lineage>
        <taxon>Bacteria</taxon>
        <taxon>Bacillati</taxon>
        <taxon>Actinomycetota</taxon>
        <taxon>Actinomycetes</taxon>
        <taxon>Frankiales</taxon>
        <taxon>Frankiaceae</taxon>
        <taxon>Pseudofrankia</taxon>
    </lineage>
</organism>
<dbReference type="PANTHER" id="PTHR21310">
    <property type="entry name" value="AMINOGLYCOSIDE PHOSPHOTRANSFERASE-RELATED-RELATED"/>
    <property type="match status" value="1"/>
</dbReference>
<dbReference type="Pfam" id="PF01636">
    <property type="entry name" value="APH"/>
    <property type="match status" value="1"/>
</dbReference>
<dbReference type="InterPro" id="IPR011009">
    <property type="entry name" value="Kinase-like_dom_sf"/>
</dbReference>
<evidence type="ECO:0000313" key="2">
    <source>
        <dbReference type="EMBL" id="ADP81339.1"/>
    </source>
</evidence>
<sequence>MVAGDIRDDAVVSAGVLAWLAARHPGGGDFTLTEWRRPSVGHSNETLLLTVTWTQDTRPHRLEAVLRLPPLLPAFPSYDLRVQAEVQRVVAGHGLPAPTVIAVEEDPAWLGSPFLLMERVQGRVPGEIITMDEFVMSASVEQQARLQWDFLRQLARLHTVDWAAGGLEKIVRGAGASLRQDVQWWADYVRWDTDDAPPAGLVEAVEWCLATAPSDDPARSLLWGDARYGNVMCDDDRRIVAVLDFDLATIGPAEMDLAWNLALDSLLARWTRRSVPGFLDHDAVVDSYQSLLGRELRHFAWHEIFALVRSACVNQRQARLAAKAGTAYPGPTEDDNPLVADVLRRIEKFNG</sequence>
<feature type="domain" description="Aminoglycoside phosphotransferase" evidence="1">
    <location>
        <begin position="35"/>
        <end position="279"/>
    </location>
</feature>
<protein>
    <submittedName>
        <fullName evidence="2">Aminoglycoside phosphotransferase</fullName>
    </submittedName>
</protein>
<dbReference type="InParanoid" id="E3IWK9"/>
<dbReference type="InterPro" id="IPR041726">
    <property type="entry name" value="ACAD10_11_N"/>
</dbReference>
<reference evidence="2 3" key="1">
    <citation type="submission" date="2010-10" db="EMBL/GenBank/DDBJ databases">
        <title>Complete sequence of Frankia sp. EuI1c.</title>
        <authorList>
            <consortium name="US DOE Joint Genome Institute"/>
            <person name="Lucas S."/>
            <person name="Copeland A."/>
            <person name="Lapidus A."/>
            <person name="Cheng J.-F."/>
            <person name="Bruce D."/>
            <person name="Goodwin L."/>
            <person name="Pitluck S."/>
            <person name="Chertkov O."/>
            <person name="Detter J.C."/>
            <person name="Han C."/>
            <person name="Tapia R."/>
            <person name="Land M."/>
            <person name="Hauser L."/>
            <person name="Jeffries C."/>
            <person name="Kyrpides N."/>
            <person name="Ivanova N."/>
            <person name="Mikhailova N."/>
            <person name="Beauchemin N."/>
            <person name="Sen A."/>
            <person name="Sur S.A."/>
            <person name="Gtari M."/>
            <person name="Wall L."/>
            <person name="Tisa L."/>
            <person name="Woyke T."/>
        </authorList>
    </citation>
    <scope>NUCLEOTIDE SEQUENCE [LARGE SCALE GENOMIC DNA]</scope>
    <source>
        <strain evidence="3">DSM 45817 / CECT 9037 / EuI1c</strain>
    </source>
</reference>
<dbReference type="InterPro" id="IPR051678">
    <property type="entry name" value="AGP_Transferase"/>
</dbReference>